<name>A0AAX6MTJ4_9PEZI</name>
<organism evidence="1 2">
    <name type="scientific">Daldinia eschscholtzii</name>
    <dbReference type="NCBI Taxonomy" id="292717"/>
    <lineage>
        <taxon>Eukaryota</taxon>
        <taxon>Fungi</taxon>
        <taxon>Dikarya</taxon>
        <taxon>Ascomycota</taxon>
        <taxon>Pezizomycotina</taxon>
        <taxon>Sordariomycetes</taxon>
        <taxon>Xylariomycetidae</taxon>
        <taxon>Xylariales</taxon>
        <taxon>Hypoxylaceae</taxon>
        <taxon>Daldinia</taxon>
    </lineage>
</organism>
<sequence>MTSTIAKKLLRQWHKLLGLRRQSPLSWHRDRLREELQERRAANSPLEKLSETADVFFSISRAKYDGFPVRTLPRFSVSHILVYAYMLAKYTSRWAFYRAAAFLCGAPNYGIVREVVNPAKDNKLDEVASRHHIDQLRFKRIGRRLRRVWPLFP</sequence>
<reference evidence="1 2" key="1">
    <citation type="journal article" date="2024" name="Front Chem Biol">
        <title>Unveiling the potential of Daldinia eschscholtzii MFLUCC 19-0629 through bioactivity and bioinformatics studies for enhanced sustainable agriculture production.</title>
        <authorList>
            <person name="Brooks S."/>
            <person name="Weaver J.A."/>
            <person name="Klomchit A."/>
            <person name="Alharthi S.A."/>
            <person name="Onlamun T."/>
            <person name="Nurani R."/>
            <person name="Vong T.K."/>
            <person name="Alberti F."/>
            <person name="Greco C."/>
        </authorList>
    </citation>
    <scope>NUCLEOTIDE SEQUENCE [LARGE SCALE GENOMIC DNA]</scope>
    <source>
        <strain evidence="1">MFLUCC 19-0629</strain>
    </source>
</reference>
<gene>
    <name evidence="1" type="ORF">Daesc_003141</name>
</gene>
<accession>A0AAX6MTJ4</accession>
<protein>
    <submittedName>
        <fullName evidence="1">Uncharacterized protein</fullName>
    </submittedName>
</protein>
<comment type="caution">
    <text evidence="1">The sequence shown here is derived from an EMBL/GenBank/DDBJ whole genome shotgun (WGS) entry which is preliminary data.</text>
</comment>
<evidence type="ECO:0000313" key="1">
    <source>
        <dbReference type="EMBL" id="KAK6955501.1"/>
    </source>
</evidence>
<proteinExistence type="predicted"/>
<dbReference type="AlphaFoldDB" id="A0AAX6MTJ4"/>
<dbReference type="EMBL" id="JBANMG010000003">
    <property type="protein sequence ID" value="KAK6955501.1"/>
    <property type="molecule type" value="Genomic_DNA"/>
</dbReference>
<keyword evidence="2" id="KW-1185">Reference proteome</keyword>
<evidence type="ECO:0000313" key="2">
    <source>
        <dbReference type="Proteomes" id="UP001369815"/>
    </source>
</evidence>
<dbReference type="Proteomes" id="UP001369815">
    <property type="component" value="Unassembled WGS sequence"/>
</dbReference>